<evidence type="ECO:0000256" key="2">
    <source>
        <dbReference type="ARBA" id="ARBA00022723"/>
    </source>
</evidence>
<evidence type="ECO:0000256" key="5">
    <source>
        <dbReference type="ARBA" id="ARBA00023015"/>
    </source>
</evidence>
<name>A0A5J5ADC2_9ASTE</name>
<dbReference type="Pfam" id="PF03110">
    <property type="entry name" value="SBP"/>
    <property type="match status" value="1"/>
</dbReference>
<protein>
    <recommendedName>
        <fullName evidence="12">SBP-type domain-containing protein</fullName>
    </recommendedName>
</protein>
<keyword evidence="8" id="KW-0539">Nucleus</keyword>
<sequence length="703" mass="79254">MENVRSQRKAFSPNDVVPVLALYRTAPLLKLGLEALSFSPSIAFEVRDTRHPQAFEVMNKDIISHFVLRSCTTLFRYRFRLESSEIQNLTFLTKQLAMRNLSYFFQFSSAECKGNIEPSCTLHWSIFIQGITHLILVKNPSHQLRVLEIIWIPLSSFQVLTCHCPMMVILDRSSTSIFSRTNSTFSSESAFQSRYVHIIWVEDNPRFEDGGVIITRFKLETNHCHTRLKLTIPSFWQILCFDLRVMDQVDEYEKFLKIKEDFLVDLMLGRSGELGERLVDRIADPKVFVMESSSSSGSLKRAKVPGNIAQTVSCLVDGCNSDLSQCREYHRRHKVCELHSKTPKVTIGGRERRFCQQCSRFHSLVEFDEGKRSCRKRLDGHNRRRRKLQSESLSRNTGRFLSNQQGTTLLSFGSAQIFPTAVINSTWAEAFKAENNALLYINRRDNFPESSAHGYLGRSRFQILQDPNTTLLPEASISQPFGPNSVSRNSGGNHKMLSDGLSQVIGSDCALSLLSPAPAETREIGSSHMMQPCPIPPAQQLIPNLHYSGQGQFPCSQGVESKPSVSVFNSDGSSNTNLHIQGMFQNVLNGSSANEPRQQMFSFLWEAAKPSSSSSVPYTSKFKPISSSPNTSVSSLTGQEYYAIPSSMQMVSSRKPDRDRFRAGDGYVHGPNGGDGDENVDMKAESYILHVKEHFKLGRIEYE</sequence>
<dbReference type="GO" id="GO:0008270">
    <property type="term" value="F:zinc ion binding"/>
    <property type="evidence" value="ECO:0007669"/>
    <property type="project" value="UniProtKB-KW"/>
</dbReference>
<evidence type="ECO:0000256" key="7">
    <source>
        <dbReference type="ARBA" id="ARBA00023163"/>
    </source>
</evidence>
<dbReference type="FunFam" id="4.10.1100.10:FF:000001">
    <property type="entry name" value="Squamosa promoter-binding-like protein 14"/>
    <property type="match status" value="1"/>
</dbReference>
<dbReference type="InterPro" id="IPR044817">
    <property type="entry name" value="SBP-like"/>
</dbReference>
<comment type="function">
    <text evidence="9">Probable transcriptional factor. Binds to the promoter of the SQUAMOSA gene.</text>
</comment>
<accession>A0A5J5ADC2</accession>
<keyword evidence="3 10" id="KW-0863">Zinc-finger</keyword>
<dbReference type="OrthoDB" id="514967at2759"/>
<dbReference type="PANTHER" id="PTHR31251">
    <property type="entry name" value="SQUAMOSA PROMOTER-BINDING-LIKE PROTEIN 4"/>
    <property type="match status" value="1"/>
</dbReference>
<evidence type="ECO:0000256" key="4">
    <source>
        <dbReference type="ARBA" id="ARBA00022833"/>
    </source>
</evidence>
<proteinExistence type="predicted"/>
<keyword evidence="6" id="KW-0238">DNA-binding</keyword>
<evidence type="ECO:0000256" key="6">
    <source>
        <dbReference type="ARBA" id="ARBA00023125"/>
    </source>
</evidence>
<dbReference type="EMBL" id="CM018044">
    <property type="protein sequence ID" value="KAA8528953.1"/>
    <property type="molecule type" value="Genomic_DNA"/>
</dbReference>
<gene>
    <name evidence="13" type="ORF">F0562_033559</name>
</gene>
<keyword evidence="5" id="KW-0805">Transcription regulation</keyword>
<keyword evidence="7" id="KW-0804">Transcription</keyword>
<dbReference type="PANTHER" id="PTHR31251:SF207">
    <property type="entry name" value="SQUAMOSA PROMOTER-BINDING-LIKE PROTEIN 13A-RELATED"/>
    <property type="match status" value="1"/>
</dbReference>
<feature type="compositionally biased region" description="Polar residues" evidence="11">
    <location>
        <begin position="474"/>
        <end position="492"/>
    </location>
</feature>
<evidence type="ECO:0000256" key="9">
    <source>
        <dbReference type="ARBA" id="ARBA00056472"/>
    </source>
</evidence>
<keyword evidence="2" id="KW-0479">Metal-binding</keyword>
<dbReference type="AlphaFoldDB" id="A0A5J5ADC2"/>
<feature type="region of interest" description="Disordered" evidence="11">
    <location>
        <begin position="474"/>
        <end position="494"/>
    </location>
</feature>
<dbReference type="Proteomes" id="UP000325577">
    <property type="component" value="Linkage Group LG20"/>
</dbReference>
<dbReference type="InterPro" id="IPR036893">
    <property type="entry name" value="SBP_sf"/>
</dbReference>
<evidence type="ECO:0000256" key="10">
    <source>
        <dbReference type="PROSITE-ProRule" id="PRU00470"/>
    </source>
</evidence>
<dbReference type="SUPFAM" id="SSF103612">
    <property type="entry name" value="SBT domain"/>
    <property type="match status" value="1"/>
</dbReference>
<dbReference type="InterPro" id="IPR004333">
    <property type="entry name" value="SBP_dom"/>
</dbReference>
<dbReference type="Gene3D" id="4.10.1100.10">
    <property type="entry name" value="Transcription factor, SBP-box domain"/>
    <property type="match status" value="1"/>
</dbReference>
<dbReference type="GO" id="GO:0005634">
    <property type="term" value="C:nucleus"/>
    <property type="evidence" value="ECO:0007669"/>
    <property type="project" value="UniProtKB-SubCell"/>
</dbReference>
<evidence type="ECO:0000256" key="11">
    <source>
        <dbReference type="SAM" id="MobiDB-lite"/>
    </source>
</evidence>
<evidence type="ECO:0000256" key="3">
    <source>
        <dbReference type="ARBA" id="ARBA00022771"/>
    </source>
</evidence>
<evidence type="ECO:0000313" key="13">
    <source>
        <dbReference type="EMBL" id="KAA8528953.1"/>
    </source>
</evidence>
<dbReference type="GO" id="GO:0003677">
    <property type="term" value="F:DNA binding"/>
    <property type="evidence" value="ECO:0007669"/>
    <property type="project" value="UniProtKB-KW"/>
</dbReference>
<comment type="subcellular location">
    <subcellularLocation>
        <location evidence="1">Nucleus</location>
    </subcellularLocation>
</comment>
<organism evidence="13 14">
    <name type="scientific">Nyssa sinensis</name>
    <dbReference type="NCBI Taxonomy" id="561372"/>
    <lineage>
        <taxon>Eukaryota</taxon>
        <taxon>Viridiplantae</taxon>
        <taxon>Streptophyta</taxon>
        <taxon>Embryophyta</taxon>
        <taxon>Tracheophyta</taxon>
        <taxon>Spermatophyta</taxon>
        <taxon>Magnoliopsida</taxon>
        <taxon>eudicotyledons</taxon>
        <taxon>Gunneridae</taxon>
        <taxon>Pentapetalae</taxon>
        <taxon>asterids</taxon>
        <taxon>Cornales</taxon>
        <taxon>Nyssaceae</taxon>
        <taxon>Nyssa</taxon>
    </lineage>
</organism>
<keyword evidence="14" id="KW-1185">Reference proteome</keyword>
<feature type="domain" description="SBP-type" evidence="12">
    <location>
        <begin position="311"/>
        <end position="388"/>
    </location>
</feature>
<evidence type="ECO:0000256" key="1">
    <source>
        <dbReference type="ARBA" id="ARBA00004123"/>
    </source>
</evidence>
<dbReference type="PROSITE" id="PS51141">
    <property type="entry name" value="ZF_SBP"/>
    <property type="match status" value="1"/>
</dbReference>
<evidence type="ECO:0000259" key="12">
    <source>
        <dbReference type="PROSITE" id="PS51141"/>
    </source>
</evidence>
<reference evidence="13 14" key="1">
    <citation type="submission" date="2019-09" db="EMBL/GenBank/DDBJ databases">
        <title>A chromosome-level genome assembly of the Chinese tupelo Nyssa sinensis.</title>
        <authorList>
            <person name="Yang X."/>
            <person name="Kang M."/>
            <person name="Yang Y."/>
            <person name="Xiong H."/>
            <person name="Wang M."/>
            <person name="Zhang Z."/>
            <person name="Wang Z."/>
            <person name="Wu H."/>
            <person name="Ma T."/>
            <person name="Liu J."/>
            <person name="Xi Z."/>
        </authorList>
    </citation>
    <scope>NUCLEOTIDE SEQUENCE [LARGE SCALE GENOMIC DNA]</scope>
    <source>
        <strain evidence="13">J267</strain>
        <tissue evidence="13">Leaf</tissue>
    </source>
</reference>
<evidence type="ECO:0000313" key="14">
    <source>
        <dbReference type="Proteomes" id="UP000325577"/>
    </source>
</evidence>
<evidence type="ECO:0000256" key="8">
    <source>
        <dbReference type="ARBA" id="ARBA00023242"/>
    </source>
</evidence>
<keyword evidence="4" id="KW-0862">Zinc</keyword>